<accession>A0AAE9Y9C1</accession>
<sequence length="112" mass="12006">MTLTVSVDTIRKDLALVSLDGSVDAASAPQVKEAIEPFLAGHGVIVVLDLGSLSFIDSAGLGVLIGAQRRLRERDSELRLTRVPSHVQKLLHITALDQALPIHSTGEDDEEE</sequence>
<dbReference type="Proteomes" id="UP001216390">
    <property type="component" value="Chromosome"/>
</dbReference>
<gene>
    <name evidence="4" type="ORF">PO878_20910</name>
</gene>
<dbReference type="GO" id="GO:0043856">
    <property type="term" value="F:anti-sigma factor antagonist activity"/>
    <property type="evidence" value="ECO:0007669"/>
    <property type="project" value="InterPro"/>
</dbReference>
<evidence type="ECO:0000313" key="4">
    <source>
        <dbReference type="EMBL" id="WCO66958.1"/>
    </source>
</evidence>
<evidence type="ECO:0000259" key="3">
    <source>
        <dbReference type="PROSITE" id="PS50801"/>
    </source>
</evidence>
<proteinExistence type="inferred from homology"/>
<dbReference type="KEGG" id="ima:PO878_20910"/>
<dbReference type="PROSITE" id="PS50801">
    <property type="entry name" value="STAS"/>
    <property type="match status" value="1"/>
</dbReference>
<dbReference type="Pfam" id="PF01740">
    <property type="entry name" value="STAS"/>
    <property type="match status" value="1"/>
</dbReference>
<dbReference type="PANTHER" id="PTHR33495:SF2">
    <property type="entry name" value="ANTI-SIGMA FACTOR ANTAGONIST TM_1081-RELATED"/>
    <property type="match status" value="1"/>
</dbReference>
<dbReference type="InterPro" id="IPR002645">
    <property type="entry name" value="STAS_dom"/>
</dbReference>
<dbReference type="EMBL" id="CP116942">
    <property type="protein sequence ID" value="WCO66958.1"/>
    <property type="molecule type" value="Genomic_DNA"/>
</dbReference>
<dbReference type="CDD" id="cd07043">
    <property type="entry name" value="STAS_anti-anti-sigma_factors"/>
    <property type="match status" value="1"/>
</dbReference>
<dbReference type="SUPFAM" id="SSF52091">
    <property type="entry name" value="SpoIIaa-like"/>
    <property type="match status" value="1"/>
</dbReference>
<dbReference type="InterPro" id="IPR003658">
    <property type="entry name" value="Anti-sigma_ant"/>
</dbReference>
<evidence type="ECO:0000256" key="1">
    <source>
        <dbReference type="ARBA" id="ARBA00009013"/>
    </source>
</evidence>
<organism evidence="4 5">
    <name type="scientific">Iamia majanohamensis</name>
    <dbReference type="NCBI Taxonomy" id="467976"/>
    <lineage>
        <taxon>Bacteria</taxon>
        <taxon>Bacillati</taxon>
        <taxon>Actinomycetota</taxon>
        <taxon>Acidimicrobiia</taxon>
        <taxon>Acidimicrobiales</taxon>
        <taxon>Iamiaceae</taxon>
        <taxon>Iamia</taxon>
    </lineage>
</organism>
<keyword evidence="5" id="KW-1185">Reference proteome</keyword>
<dbReference type="AlphaFoldDB" id="A0AAE9Y9C1"/>
<evidence type="ECO:0000313" key="5">
    <source>
        <dbReference type="Proteomes" id="UP001216390"/>
    </source>
</evidence>
<name>A0AAE9Y9C1_9ACTN</name>
<dbReference type="InterPro" id="IPR036513">
    <property type="entry name" value="STAS_dom_sf"/>
</dbReference>
<protein>
    <recommendedName>
        <fullName evidence="2">Anti-sigma factor antagonist</fullName>
    </recommendedName>
</protein>
<dbReference type="RefSeq" id="WP_272736480.1">
    <property type="nucleotide sequence ID" value="NZ_CP116942.1"/>
</dbReference>
<dbReference type="NCBIfam" id="TIGR00377">
    <property type="entry name" value="ant_ant_sig"/>
    <property type="match status" value="1"/>
</dbReference>
<reference evidence="4" key="1">
    <citation type="submission" date="2023-01" db="EMBL/GenBank/DDBJ databases">
        <title>The diversity of Class Acidimicrobiia in South China Sea sediment environments and the proposal of Iamia marina sp. nov., a novel species of the genus Iamia.</title>
        <authorList>
            <person name="He Y."/>
            <person name="Tian X."/>
        </authorList>
    </citation>
    <scope>NUCLEOTIDE SEQUENCE</scope>
    <source>
        <strain evidence="4">DSM 19957</strain>
    </source>
</reference>
<dbReference type="PANTHER" id="PTHR33495">
    <property type="entry name" value="ANTI-SIGMA FACTOR ANTAGONIST TM_1081-RELATED-RELATED"/>
    <property type="match status" value="1"/>
</dbReference>
<comment type="similarity">
    <text evidence="1 2">Belongs to the anti-sigma-factor antagonist family.</text>
</comment>
<evidence type="ECO:0000256" key="2">
    <source>
        <dbReference type="RuleBase" id="RU003749"/>
    </source>
</evidence>
<feature type="domain" description="STAS" evidence="3">
    <location>
        <begin position="13"/>
        <end position="112"/>
    </location>
</feature>
<dbReference type="Gene3D" id="3.30.750.24">
    <property type="entry name" value="STAS domain"/>
    <property type="match status" value="1"/>
</dbReference>